<dbReference type="RefSeq" id="WP_146624516.1">
    <property type="nucleotide sequence ID" value="NZ_QLMC01000005.1"/>
</dbReference>
<dbReference type="EMBL" id="QLMC01000005">
    <property type="protein sequence ID" value="RAJ94220.1"/>
    <property type="molecule type" value="Genomic_DNA"/>
</dbReference>
<dbReference type="InterPro" id="IPR012334">
    <property type="entry name" value="Pectin_lyas_fold"/>
</dbReference>
<name>A0A327WQN2_LARAB</name>
<evidence type="ECO:0000313" key="1">
    <source>
        <dbReference type="EMBL" id="RAJ94220.1"/>
    </source>
</evidence>
<comment type="caution">
    <text evidence="1">The sequence shown here is derived from an EMBL/GenBank/DDBJ whole genome shotgun (WGS) entry which is preliminary data.</text>
</comment>
<sequence length="748" mass="79994">MNLDAINAAVDAVLKSSSPPRSITADGLNALLKLCLAGILGEQQEGLKDRLRRISQGLALAEVDDDEVQFQGGTWVKEAGTIAPGQAGYGGILLPGKTGFRYRRKKDYITVLDFADRVVGGNWTLALQAALDAAKDNPLKRTNVYCPAQQYLIDQVVVPTGVNLFGDGALERGDRASTKFVQNSAMDVIRIDGDVDTSSGRAYWFGKLYNFSIMGKPSAGSGYGISFRRADGTTVTPQDLTHIHNIIIRATPSGGIEFPDGALPLTVDTVKFLWCNGPGIDFAVTGANKFQSCLFAGVSGDGNNGGLIRFKNLDAQGSITILNLKSEQRINSHYGNVGMQNNPIVFDNCTGTPVTILGASHICSWVYSSNPLANNKPGSLVKITGAGQPKLSWKGVSIRVRATDTATDPDPSIIDGQDIPYTVSEGKYGDFTSGHWSGTKLGVIYGKVARWLGRSILNETHVVQVNGEVPAFSLFSTDSPANQQHWLDVVSGGVRSKRLVKDDRNFTLYERDVADANGLVIRKQFDLSEIRHTDAAPKQTISNTSAGVDEKVWRWVANAQELILQLFNDAYASGVSGLGLRRNGTTPDGVTLRQRLILTGSGGSLSSLSVSTSNGDARPASLFTVSSASAQNLTFLGSGTLGQLVILHFTDSNTTLVHSTAGATGSLNLAGARNWNPRVGDCIIFYRGATLWEEVTRSAVAYTFQQAAGAPTVNATRLGEEYFDPAAKVWYKAVSVGSGATDWKPITN</sequence>
<dbReference type="OrthoDB" id="1433444at2"/>
<evidence type="ECO:0008006" key="3">
    <source>
        <dbReference type="Google" id="ProtNLM"/>
    </source>
</evidence>
<dbReference type="Gene3D" id="2.160.20.10">
    <property type="entry name" value="Single-stranded right-handed beta-helix, Pectin lyase-like"/>
    <property type="match status" value="1"/>
</dbReference>
<dbReference type="AlphaFoldDB" id="A0A327WQN2"/>
<reference evidence="1 2" key="1">
    <citation type="submission" date="2018-06" db="EMBL/GenBank/DDBJ databases">
        <title>Genomic Encyclopedia of Archaeal and Bacterial Type Strains, Phase II (KMG-II): from individual species to whole genera.</title>
        <authorList>
            <person name="Goeker M."/>
        </authorList>
    </citation>
    <scope>NUCLEOTIDE SEQUENCE [LARGE SCALE GENOMIC DNA]</scope>
    <source>
        <strain evidence="1 2">DSM 21851</strain>
    </source>
</reference>
<organism evidence="1 2">
    <name type="scientific">Larkinella arboricola</name>
    <dbReference type="NCBI Taxonomy" id="643671"/>
    <lineage>
        <taxon>Bacteria</taxon>
        <taxon>Pseudomonadati</taxon>
        <taxon>Bacteroidota</taxon>
        <taxon>Cytophagia</taxon>
        <taxon>Cytophagales</taxon>
        <taxon>Spirosomataceae</taxon>
        <taxon>Larkinella</taxon>
    </lineage>
</organism>
<dbReference type="Proteomes" id="UP000248790">
    <property type="component" value="Unassembled WGS sequence"/>
</dbReference>
<keyword evidence="2" id="KW-1185">Reference proteome</keyword>
<proteinExistence type="predicted"/>
<dbReference type="InterPro" id="IPR011050">
    <property type="entry name" value="Pectin_lyase_fold/virulence"/>
</dbReference>
<protein>
    <recommendedName>
        <fullName evidence="3">Pectate lyase-like protein</fullName>
    </recommendedName>
</protein>
<dbReference type="SUPFAM" id="SSF51126">
    <property type="entry name" value="Pectin lyase-like"/>
    <property type="match status" value="1"/>
</dbReference>
<gene>
    <name evidence="1" type="ORF">LX87_04105</name>
</gene>
<accession>A0A327WQN2</accession>
<evidence type="ECO:0000313" key="2">
    <source>
        <dbReference type="Proteomes" id="UP000248790"/>
    </source>
</evidence>